<name>A0A0B0PMT7_GOSAR</name>
<protein>
    <submittedName>
        <fullName evidence="1">Uncharacterized protein</fullName>
    </submittedName>
</protein>
<organism evidence="1 2">
    <name type="scientific">Gossypium arboreum</name>
    <name type="common">Tree cotton</name>
    <name type="synonym">Gossypium nanking</name>
    <dbReference type="NCBI Taxonomy" id="29729"/>
    <lineage>
        <taxon>Eukaryota</taxon>
        <taxon>Viridiplantae</taxon>
        <taxon>Streptophyta</taxon>
        <taxon>Embryophyta</taxon>
        <taxon>Tracheophyta</taxon>
        <taxon>Spermatophyta</taxon>
        <taxon>Magnoliopsida</taxon>
        <taxon>eudicotyledons</taxon>
        <taxon>Gunneridae</taxon>
        <taxon>Pentapetalae</taxon>
        <taxon>rosids</taxon>
        <taxon>malvids</taxon>
        <taxon>Malvales</taxon>
        <taxon>Malvaceae</taxon>
        <taxon>Malvoideae</taxon>
        <taxon>Gossypium</taxon>
    </lineage>
</organism>
<dbReference type="Proteomes" id="UP000032142">
    <property type="component" value="Unassembled WGS sequence"/>
</dbReference>
<accession>A0A0B0PMT7</accession>
<reference evidence="2" key="1">
    <citation type="submission" date="2014-09" db="EMBL/GenBank/DDBJ databases">
        <authorList>
            <person name="Mudge J."/>
            <person name="Ramaraj T."/>
            <person name="Lindquist I.E."/>
            <person name="Bharti A.K."/>
            <person name="Sundararajan A."/>
            <person name="Cameron C.T."/>
            <person name="Woodward J.E."/>
            <person name="May G.D."/>
            <person name="Brubaker C."/>
            <person name="Broadhvest J."/>
            <person name="Wilkins T.A."/>
        </authorList>
    </citation>
    <scope>NUCLEOTIDE SEQUENCE</scope>
    <source>
        <strain evidence="2">cv. AKA8401</strain>
    </source>
</reference>
<dbReference type="AlphaFoldDB" id="A0A0B0PMT7"/>
<gene>
    <name evidence="1" type="ORF">F383_31844</name>
</gene>
<evidence type="ECO:0000313" key="1">
    <source>
        <dbReference type="EMBL" id="KHG26192.1"/>
    </source>
</evidence>
<keyword evidence="2" id="KW-1185">Reference proteome</keyword>
<sequence length="58" mass="7142">MWPNIHGHIYTYSRINSILFISFIHKSEYNYHVHIHSSFTLYKTYNKYQVTYLISSRK</sequence>
<evidence type="ECO:0000313" key="2">
    <source>
        <dbReference type="Proteomes" id="UP000032142"/>
    </source>
</evidence>
<proteinExistence type="predicted"/>
<dbReference type="EMBL" id="KN435466">
    <property type="protein sequence ID" value="KHG26192.1"/>
    <property type="molecule type" value="Genomic_DNA"/>
</dbReference>